<accession>A0AAW1VPK1</accession>
<reference evidence="2 3" key="1">
    <citation type="journal article" date="2023" name="G3 (Bethesda)">
        <title>A chromosome-length genome assembly and annotation of blackberry (Rubus argutus, cv. 'Hillquist').</title>
        <authorList>
            <person name="Bruna T."/>
            <person name="Aryal R."/>
            <person name="Dudchenko O."/>
            <person name="Sargent D.J."/>
            <person name="Mead D."/>
            <person name="Buti M."/>
            <person name="Cavallini A."/>
            <person name="Hytonen T."/>
            <person name="Andres J."/>
            <person name="Pham M."/>
            <person name="Weisz D."/>
            <person name="Mascagni F."/>
            <person name="Usai G."/>
            <person name="Natali L."/>
            <person name="Bassil N."/>
            <person name="Fernandez G.E."/>
            <person name="Lomsadze A."/>
            <person name="Armour M."/>
            <person name="Olukolu B."/>
            <person name="Poorten T."/>
            <person name="Britton C."/>
            <person name="Davik J."/>
            <person name="Ashrafi H."/>
            <person name="Aiden E.L."/>
            <person name="Borodovsky M."/>
            <person name="Worthington M."/>
        </authorList>
    </citation>
    <scope>NUCLEOTIDE SEQUENCE [LARGE SCALE GENOMIC DNA]</scope>
    <source>
        <strain evidence="2">PI 553951</strain>
    </source>
</reference>
<keyword evidence="1" id="KW-0472">Membrane</keyword>
<dbReference type="PANTHER" id="PTHR34115:SF5">
    <property type="entry name" value="PROTEIN, PUTATIVE-RELATED"/>
    <property type="match status" value="1"/>
</dbReference>
<evidence type="ECO:0000313" key="2">
    <source>
        <dbReference type="EMBL" id="KAK9910269.1"/>
    </source>
</evidence>
<keyword evidence="3" id="KW-1185">Reference proteome</keyword>
<name>A0AAW1VPK1_RUBAR</name>
<feature type="transmembrane region" description="Helical" evidence="1">
    <location>
        <begin position="78"/>
        <end position="96"/>
    </location>
</feature>
<comment type="caution">
    <text evidence="2">The sequence shown here is derived from an EMBL/GenBank/DDBJ whole genome shotgun (WGS) entry which is preliminary data.</text>
</comment>
<evidence type="ECO:0000256" key="1">
    <source>
        <dbReference type="SAM" id="Phobius"/>
    </source>
</evidence>
<organism evidence="2 3">
    <name type="scientific">Rubus argutus</name>
    <name type="common">Southern blackberry</name>
    <dbReference type="NCBI Taxonomy" id="59490"/>
    <lineage>
        <taxon>Eukaryota</taxon>
        <taxon>Viridiplantae</taxon>
        <taxon>Streptophyta</taxon>
        <taxon>Embryophyta</taxon>
        <taxon>Tracheophyta</taxon>
        <taxon>Spermatophyta</taxon>
        <taxon>Magnoliopsida</taxon>
        <taxon>eudicotyledons</taxon>
        <taxon>Gunneridae</taxon>
        <taxon>Pentapetalae</taxon>
        <taxon>rosids</taxon>
        <taxon>fabids</taxon>
        <taxon>Rosales</taxon>
        <taxon>Rosaceae</taxon>
        <taxon>Rosoideae</taxon>
        <taxon>Rosoideae incertae sedis</taxon>
        <taxon>Rubus</taxon>
    </lineage>
</organism>
<keyword evidence="1" id="KW-0812">Transmembrane</keyword>
<keyword evidence="1" id="KW-1133">Transmembrane helix</keyword>
<feature type="transmembrane region" description="Helical" evidence="1">
    <location>
        <begin position="47"/>
        <end position="66"/>
    </location>
</feature>
<proteinExistence type="predicted"/>
<dbReference type="InterPro" id="IPR053258">
    <property type="entry name" value="Ca-permeable_cation_channel"/>
</dbReference>
<protein>
    <submittedName>
        <fullName evidence="2">Uncharacterized protein</fullName>
    </submittedName>
</protein>
<sequence length="203" mass="23751">MASTDNHPRFRFKWQSSVRDQHGNVVIHLDVHSTVTASSSSSTASPYNNLAFIVPVLITFVQIKFPETNDKCSSVFESHRATTMAAIASLLVYWLALEAMQTFPTYALYLQVVRMFSGSLSIASLLALLLPDSWEHMPYYALFLLYWVSWVLGCLRMMYGWAYRRVWEKLLFKFWLFTHHHQLFRRTRTLLPLTVMDMHHRIL</sequence>
<dbReference type="Proteomes" id="UP001457282">
    <property type="component" value="Unassembled WGS sequence"/>
</dbReference>
<dbReference type="PANTHER" id="PTHR34115">
    <property type="entry name" value="PROTEIN, PUTATIVE-RELATED"/>
    <property type="match status" value="1"/>
</dbReference>
<feature type="transmembrane region" description="Helical" evidence="1">
    <location>
        <begin position="108"/>
        <end position="131"/>
    </location>
</feature>
<gene>
    <name evidence="2" type="ORF">M0R45_034237</name>
</gene>
<dbReference type="AlphaFoldDB" id="A0AAW1VPK1"/>
<evidence type="ECO:0000313" key="3">
    <source>
        <dbReference type="Proteomes" id="UP001457282"/>
    </source>
</evidence>
<feature type="transmembrane region" description="Helical" evidence="1">
    <location>
        <begin position="137"/>
        <end position="159"/>
    </location>
</feature>
<dbReference type="EMBL" id="JBEDUW010000007">
    <property type="protein sequence ID" value="KAK9910269.1"/>
    <property type="molecule type" value="Genomic_DNA"/>
</dbReference>